<dbReference type="EMBL" id="JAFREM010000004">
    <property type="protein sequence ID" value="MBO1304942.1"/>
    <property type="molecule type" value="Genomic_DNA"/>
</dbReference>
<dbReference type="PANTHER" id="PTHR40398:SF1">
    <property type="entry name" value="PTS SYSTEM GLUCITOL_SORBITOL-SPECIFIC EIIA COMPONENT"/>
    <property type="match status" value="1"/>
</dbReference>
<gene>
    <name evidence="1" type="ORF">JZO70_02120</name>
</gene>
<accession>A0ABS3L5Q1</accession>
<dbReference type="PANTHER" id="PTHR40398">
    <property type="entry name" value="PTS SYSTEM GLUCITOL/SORBITOL-SPECIFIC EIIA COMPONENT"/>
    <property type="match status" value="1"/>
</dbReference>
<dbReference type="InterPro" id="IPR004716">
    <property type="entry name" value="PTS_IIA_glucitol/sorbitol-sp"/>
</dbReference>
<evidence type="ECO:0000313" key="2">
    <source>
        <dbReference type="Proteomes" id="UP000664601"/>
    </source>
</evidence>
<keyword evidence="2" id="KW-1185">Reference proteome</keyword>
<organism evidence="1 2">
    <name type="scientific">Candidatus Enterococcus moelleringii</name>
    <dbReference type="NCBI Taxonomy" id="2815325"/>
    <lineage>
        <taxon>Bacteria</taxon>
        <taxon>Bacillati</taxon>
        <taxon>Bacillota</taxon>
        <taxon>Bacilli</taxon>
        <taxon>Lactobacillales</taxon>
        <taxon>Enterococcaceae</taxon>
        <taxon>Enterococcus</taxon>
    </lineage>
</organism>
<name>A0ABS3L5Q1_9ENTE</name>
<dbReference type="SUPFAM" id="SSF141530">
    <property type="entry name" value="PTSIIA/GutA-like"/>
    <property type="match status" value="1"/>
</dbReference>
<reference evidence="1 2" key="1">
    <citation type="submission" date="2021-03" db="EMBL/GenBank/DDBJ databases">
        <title>Enterococcal diversity collection.</title>
        <authorList>
            <person name="Gilmore M.S."/>
            <person name="Schwartzman J."/>
            <person name="Van Tyne D."/>
            <person name="Martin M."/>
            <person name="Earl A.M."/>
            <person name="Manson A.L."/>
            <person name="Straub T."/>
            <person name="Salamzade R."/>
            <person name="Saavedra J."/>
            <person name="Lebreton F."/>
            <person name="Prichula J."/>
            <person name="Schaufler K."/>
            <person name="Gaca A."/>
            <person name="Sgardioli B."/>
            <person name="Wagenaar J."/>
            <person name="Strong T."/>
        </authorList>
    </citation>
    <scope>NUCLEOTIDE SEQUENCE [LARGE SCALE GENOMIC DNA]</scope>
    <source>
        <strain evidence="1 2">669A</strain>
    </source>
</reference>
<protein>
    <submittedName>
        <fullName evidence="1">PTS glucitol/sorbitol transporter subunit IIA</fullName>
    </submittedName>
</protein>
<proteinExistence type="predicted"/>
<evidence type="ECO:0000313" key="1">
    <source>
        <dbReference type="EMBL" id="MBO1304942.1"/>
    </source>
</evidence>
<dbReference type="Proteomes" id="UP000664601">
    <property type="component" value="Unassembled WGS sequence"/>
</dbReference>
<dbReference type="Gene3D" id="2.40.33.40">
    <property type="entry name" value="Phosphotransferase system, glucitol/sorbitol-specific IIA component"/>
    <property type="match status" value="1"/>
</dbReference>
<dbReference type="Pfam" id="PF03829">
    <property type="entry name" value="PTSIIA_gutA"/>
    <property type="match status" value="1"/>
</dbReference>
<dbReference type="RefSeq" id="WP_207671890.1">
    <property type="nucleotide sequence ID" value="NZ_JAFREM010000004.1"/>
</dbReference>
<comment type="caution">
    <text evidence="1">The sequence shown here is derived from an EMBL/GenBank/DDBJ whole genome shotgun (WGS) entry which is preliminary data.</text>
</comment>
<dbReference type="InterPro" id="IPR036665">
    <property type="entry name" value="PTS_IIA_glucitol/sorbitol_sf"/>
</dbReference>
<sequence>MTKTEIMQVGKQAINDEPILILFDESVTPELAMHSIVQRKKDQQPIELKVGSEIHFGDQIYHVTALGHLANQNLNEIAHATLFFKASENESANGVYLEPEVVPNIEVGMEISFL</sequence>